<dbReference type="GeneID" id="300403419"/>
<dbReference type="RefSeq" id="WP_150678652.1">
    <property type="nucleotide sequence ID" value="NZ_CABPSK010000001.1"/>
</dbReference>
<organism evidence="3 4">
    <name type="scientific">Pandoraea pneumonica</name>
    <dbReference type="NCBI Taxonomy" id="2508299"/>
    <lineage>
        <taxon>Bacteria</taxon>
        <taxon>Pseudomonadati</taxon>
        <taxon>Pseudomonadota</taxon>
        <taxon>Betaproteobacteria</taxon>
        <taxon>Burkholderiales</taxon>
        <taxon>Burkholderiaceae</taxon>
        <taxon>Pandoraea</taxon>
    </lineage>
</organism>
<dbReference type="OrthoDB" id="8941415at2"/>
<proteinExistence type="predicted"/>
<evidence type="ECO:0000313" key="4">
    <source>
        <dbReference type="Proteomes" id="UP000366945"/>
    </source>
</evidence>
<keyword evidence="4" id="KW-1185">Reference proteome</keyword>
<feature type="compositionally biased region" description="Low complexity" evidence="1">
    <location>
        <begin position="112"/>
        <end position="128"/>
    </location>
</feature>
<protein>
    <submittedName>
        <fullName evidence="3">Uncharacterized protein</fullName>
    </submittedName>
</protein>
<keyword evidence="2" id="KW-0732">Signal</keyword>
<dbReference type="EMBL" id="CABPSK010000001">
    <property type="protein sequence ID" value="VVD85332.1"/>
    <property type="molecule type" value="Genomic_DNA"/>
</dbReference>
<dbReference type="AlphaFoldDB" id="A0A5E4TDI1"/>
<feature type="region of interest" description="Disordered" evidence="1">
    <location>
        <begin position="98"/>
        <end position="128"/>
    </location>
</feature>
<name>A0A5E4TDI1_9BURK</name>
<evidence type="ECO:0000256" key="2">
    <source>
        <dbReference type="SAM" id="SignalP"/>
    </source>
</evidence>
<feature type="compositionally biased region" description="Polar residues" evidence="1">
    <location>
        <begin position="98"/>
        <end position="108"/>
    </location>
</feature>
<feature type="signal peptide" evidence="2">
    <location>
        <begin position="1"/>
        <end position="36"/>
    </location>
</feature>
<accession>A0A5E4TDI1</accession>
<feature type="region of interest" description="Disordered" evidence="1">
    <location>
        <begin position="141"/>
        <end position="161"/>
    </location>
</feature>
<dbReference type="Proteomes" id="UP000366945">
    <property type="component" value="Unassembled WGS sequence"/>
</dbReference>
<evidence type="ECO:0000313" key="3">
    <source>
        <dbReference type="EMBL" id="VVD85332.1"/>
    </source>
</evidence>
<sequence length="206" mass="21028">MRILTTEMQYRVRQGASAVGAAIVVALGLCAAPAQAQDAVPALRAPLMQIAMLTGSMVPQSMTLSTPMMTAAPISDADVAVPAAPIAMQAPAAVSTNDVANGSASESATEPAAVASSDDSSTNSSNDAVLSKVPLAAARIDDEQLGNQRGRNLQGGTMVKSPGMTLANGVTLWDELPGAVTPTPRPQQLSNGVNNVQVTRVTYTTR</sequence>
<reference evidence="3 4" key="1">
    <citation type="submission" date="2019-08" db="EMBL/GenBank/DDBJ databases">
        <authorList>
            <person name="Peeters C."/>
        </authorList>
    </citation>
    <scope>NUCLEOTIDE SEQUENCE [LARGE SCALE GENOMIC DNA]</scope>
    <source>
        <strain evidence="3 4">LMG 31114</strain>
    </source>
</reference>
<feature type="chain" id="PRO_5022769615" evidence="2">
    <location>
        <begin position="37"/>
        <end position="206"/>
    </location>
</feature>
<evidence type="ECO:0000256" key="1">
    <source>
        <dbReference type="SAM" id="MobiDB-lite"/>
    </source>
</evidence>
<gene>
    <name evidence="3" type="ORF">PPN31114_01366</name>
</gene>
<feature type="compositionally biased region" description="Polar residues" evidence="1">
    <location>
        <begin position="145"/>
        <end position="155"/>
    </location>
</feature>